<dbReference type="EMBL" id="OX459120">
    <property type="protein sequence ID" value="CAI9100018.1"/>
    <property type="molecule type" value="Genomic_DNA"/>
</dbReference>
<evidence type="ECO:0000313" key="2">
    <source>
        <dbReference type="EMBL" id="CAI9100018.1"/>
    </source>
</evidence>
<organism evidence="2 3">
    <name type="scientific">Oldenlandia corymbosa var. corymbosa</name>
    <dbReference type="NCBI Taxonomy" id="529605"/>
    <lineage>
        <taxon>Eukaryota</taxon>
        <taxon>Viridiplantae</taxon>
        <taxon>Streptophyta</taxon>
        <taxon>Embryophyta</taxon>
        <taxon>Tracheophyta</taxon>
        <taxon>Spermatophyta</taxon>
        <taxon>Magnoliopsida</taxon>
        <taxon>eudicotyledons</taxon>
        <taxon>Gunneridae</taxon>
        <taxon>Pentapetalae</taxon>
        <taxon>asterids</taxon>
        <taxon>lamiids</taxon>
        <taxon>Gentianales</taxon>
        <taxon>Rubiaceae</taxon>
        <taxon>Rubioideae</taxon>
        <taxon>Spermacoceae</taxon>
        <taxon>Hedyotis-Oldenlandia complex</taxon>
        <taxon>Oldenlandia</taxon>
    </lineage>
</organism>
<proteinExistence type="predicted"/>
<sequence>MFASTRIRNFGVFQTTSRRQHIYQYLLMVSCRHFESLRTKILVRSTRDEECTDKDHNNKPNSEKLYPRNSNHMESQVYETQLEQNKPEKEASITGEDGRSLKKRQWVVMTGMIKFFCLWKSA</sequence>
<evidence type="ECO:0000313" key="3">
    <source>
        <dbReference type="Proteomes" id="UP001161247"/>
    </source>
</evidence>
<dbReference type="PROSITE" id="PS51257">
    <property type="entry name" value="PROKAR_LIPOPROTEIN"/>
    <property type="match status" value="1"/>
</dbReference>
<dbReference type="AlphaFoldDB" id="A0AAV1CZP6"/>
<protein>
    <submittedName>
        <fullName evidence="2">OLC1v1036935C1</fullName>
    </submittedName>
</protein>
<accession>A0AAV1CZP6</accession>
<evidence type="ECO:0000256" key="1">
    <source>
        <dbReference type="SAM" id="MobiDB-lite"/>
    </source>
</evidence>
<dbReference type="Proteomes" id="UP001161247">
    <property type="component" value="Chromosome 3"/>
</dbReference>
<keyword evidence="3" id="KW-1185">Reference proteome</keyword>
<feature type="region of interest" description="Disordered" evidence="1">
    <location>
        <begin position="46"/>
        <end position="70"/>
    </location>
</feature>
<reference evidence="2" key="1">
    <citation type="submission" date="2023-03" db="EMBL/GenBank/DDBJ databases">
        <authorList>
            <person name="Julca I."/>
        </authorList>
    </citation>
    <scope>NUCLEOTIDE SEQUENCE</scope>
</reference>
<name>A0AAV1CZP6_OLDCO</name>
<feature type="compositionally biased region" description="Basic and acidic residues" evidence="1">
    <location>
        <begin position="46"/>
        <end position="66"/>
    </location>
</feature>
<gene>
    <name evidence="2" type="ORF">OLC1_LOCUS9939</name>
</gene>